<reference evidence="1" key="2">
    <citation type="journal article" date="2021" name="PeerJ">
        <title>Extensive microbial diversity within the chicken gut microbiome revealed by metagenomics and culture.</title>
        <authorList>
            <person name="Gilroy R."/>
            <person name="Ravi A."/>
            <person name="Getino M."/>
            <person name="Pursley I."/>
            <person name="Horton D.L."/>
            <person name="Alikhan N.F."/>
            <person name="Baker D."/>
            <person name="Gharbi K."/>
            <person name="Hall N."/>
            <person name="Watson M."/>
            <person name="Adriaenssens E.M."/>
            <person name="Foster-Nyarko E."/>
            <person name="Jarju S."/>
            <person name="Secka A."/>
            <person name="Antonio M."/>
            <person name="Oren A."/>
            <person name="Chaudhuri R.R."/>
            <person name="La Ragione R."/>
            <person name="Hildebrand F."/>
            <person name="Pallen M.J."/>
        </authorList>
    </citation>
    <scope>NUCLEOTIDE SEQUENCE</scope>
    <source>
        <strain evidence="1">CHK152-2871</strain>
    </source>
</reference>
<evidence type="ECO:0000313" key="2">
    <source>
        <dbReference type="Proteomes" id="UP000886865"/>
    </source>
</evidence>
<dbReference type="AlphaFoldDB" id="A0A9D1FJW1"/>
<accession>A0A9D1FJW1</accession>
<proteinExistence type="predicted"/>
<name>A0A9D1FJW1_9BACT</name>
<organism evidence="1 2">
    <name type="scientific">Candidatus Galligastranaerophilus intestinavium</name>
    <dbReference type="NCBI Taxonomy" id="2840836"/>
    <lineage>
        <taxon>Bacteria</taxon>
        <taxon>Candidatus Galligastranaerophilus</taxon>
    </lineage>
</organism>
<reference evidence="1" key="1">
    <citation type="submission" date="2020-10" db="EMBL/GenBank/DDBJ databases">
        <authorList>
            <person name="Gilroy R."/>
        </authorList>
    </citation>
    <scope>NUCLEOTIDE SEQUENCE</scope>
    <source>
        <strain evidence="1">CHK152-2871</strain>
    </source>
</reference>
<dbReference type="EMBL" id="DVJQ01000073">
    <property type="protein sequence ID" value="HIS75047.1"/>
    <property type="molecule type" value="Genomic_DNA"/>
</dbReference>
<comment type="caution">
    <text evidence="1">The sequence shown here is derived from an EMBL/GenBank/DDBJ whole genome shotgun (WGS) entry which is preliminary data.</text>
</comment>
<evidence type="ECO:0000313" key="1">
    <source>
        <dbReference type="EMBL" id="HIS75047.1"/>
    </source>
</evidence>
<dbReference type="Proteomes" id="UP000886865">
    <property type="component" value="Unassembled WGS sequence"/>
</dbReference>
<sequence length="82" mass="9278">MSQQYNSNIKVKTAVLVFLKNLAAPLVLYFDNPHEIYEEIKEVINTPSNKVFEFLPNGPIKKVCVSASQISSVAIQEEQYFA</sequence>
<protein>
    <submittedName>
        <fullName evidence="1">Uncharacterized protein</fullName>
    </submittedName>
</protein>
<gene>
    <name evidence="1" type="ORF">IAA86_08525</name>
</gene>